<dbReference type="Gene3D" id="1.10.290.10">
    <property type="entry name" value="Topoisomerase I, domain 4"/>
    <property type="match status" value="2"/>
</dbReference>
<dbReference type="PROSITE" id="PS00396">
    <property type="entry name" value="TOPO_IA_1"/>
    <property type="match status" value="1"/>
</dbReference>
<feature type="region of interest" description="Disordered" evidence="10">
    <location>
        <begin position="1377"/>
        <end position="1399"/>
    </location>
</feature>
<evidence type="ECO:0000313" key="15">
    <source>
        <dbReference type="Proteomes" id="UP000007494"/>
    </source>
</evidence>
<feature type="compositionally biased region" description="Low complexity" evidence="10">
    <location>
        <begin position="1697"/>
        <end position="1743"/>
    </location>
</feature>
<keyword evidence="9" id="KW-0413">Isomerase</keyword>
<dbReference type="PRINTS" id="PR00417">
    <property type="entry name" value="PRTPISMRASEI"/>
</dbReference>
<dbReference type="InterPro" id="IPR000380">
    <property type="entry name" value="Topo_IA"/>
</dbReference>
<dbReference type="Pfam" id="PF01751">
    <property type="entry name" value="Toprim"/>
    <property type="match status" value="1"/>
</dbReference>
<feature type="compositionally biased region" description="Basic and acidic residues" evidence="10">
    <location>
        <begin position="1610"/>
        <end position="1645"/>
    </location>
</feature>
<feature type="region of interest" description="Disordered" evidence="10">
    <location>
        <begin position="1140"/>
        <end position="1180"/>
    </location>
</feature>
<dbReference type="InterPro" id="IPR013825">
    <property type="entry name" value="Topo_IA_cen_sub2"/>
</dbReference>
<dbReference type="InterPro" id="IPR023405">
    <property type="entry name" value="Topo_IA_core_domain"/>
</dbReference>
<feature type="compositionally biased region" description="Basic and acidic residues" evidence="10">
    <location>
        <begin position="1245"/>
        <end position="1277"/>
    </location>
</feature>
<dbReference type="EMBL" id="FR823393">
    <property type="protein sequence ID" value="CBZ56412.1"/>
    <property type="molecule type" value="Genomic_DNA"/>
</dbReference>
<dbReference type="InterPro" id="IPR006171">
    <property type="entry name" value="TOPRIM_dom"/>
</dbReference>
<feature type="domain" description="Toprim" evidence="11">
    <location>
        <begin position="465"/>
        <end position="630"/>
    </location>
</feature>
<evidence type="ECO:0000259" key="11">
    <source>
        <dbReference type="PROSITE" id="PS50880"/>
    </source>
</evidence>
<feature type="compositionally biased region" description="Basic and acidic residues" evidence="10">
    <location>
        <begin position="680"/>
        <end position="701"/>
    </location>
</feature>
<dbReference type="OrthoDB" id="449082at2759"/>
<feature type="region of interest" description="Disordered" evidence="10">
    <location>
        <begin position="1217"/>
        <end position="1277"/>
    </location>
</feature>
<reference evidence="13" key="1">
    <citation type="submission" date="2011-02" db="EMBL/GenBank/DDBJ databases">
        <authorList>
            <person name="Aslett M."/>
        </authorList>
    </citation>
    <scope>NUCLEOTIDE SEQUENCE</scope>
    <source>
        <strain evidence="13">Liverpool</strain>
    </source>
</reference>
<feature type="region of interest" description="Disordered" evidence="10">
    <location>
        <begin position="269"/>
        <end position="321"/>
    </location>
</feature>
<feature type="compositionally biased region" description="Basic and acidic residues" evidence="10">
    <location>
        <begin position="815"/>
        <end position="825"/>
    </location>
</feature>
<dbReference type="InterPro" id="IPR003601">
    <property type="entry name" value="Topo_IA_2"/>
</dbReference>
<keyword evidence="4" id="KW-0479">Metal-binding</keyword>
<dbReference type="InterPro" id="IPR013826">
    <property type="entry name" value="Topo_IA_cen_sub3"/>
</dbReference>
<sequence>MLREEARERKTRRNGGLDMEEDRVGTPAVLCVGTTAPKRSKRRPSEACRAPYRWSVRPRSCMLSWLLLHVLLSLLFSPLTSSCLSPVRTPDARFPQASKGRRNSSLSSLSAHRSYRNRLSPSAALSSFVSRSPSSHSKAVFLPTNKTAPFGPLATTFHPSFLSSAFLSRALCFACAPQAVSVPSPSANCSGAVSASPSTAAALPRVFRSLSSRVFSLAYPSFLKEPYTCSASRLLRQRARERRVSLLESLASQARLLRLHAQAGKRRIPGLGTIQTDNANTREGSETKKSETTKQTGKAEKTNHTRDTTKDKGTGLRISTEKPGVFCEKAIEGAGNLGRRAAKASEEREGRDRLGGEGTEEDGKTTGKASAGARRANPRHRAATKRDARRAGQRQRSAAEITARSKTHTAARTRATARLKPEGKGGKDDIRRKARNAGGTVRNETHGIKGGWNSEEREARAGQKVHLVLVESPAKAQTIAKFLQEEEAIFVVRATRGHVRQLERRAGAVLVRDGDVSFAWQPIGGRASPSVSSAISAASRDAQKAPTDAGNAQGDSAAKTRKRRKGDLALRAETLEEEASFLLRSVKDVISEFRCIDTLFICTDPDREGEAIAWHIYASLKRQAEQTKLPADSPSPLPDAPPSVSSSISSASSLLSCIKAIRRVRLHELTPAAVRQTLSSREEGEDARQSGEDNNAKGAKEEGDEEAEEKKSTGIRQGATPSLEGLNENLVHAYLARLAIDFLAGFSLSPLLWRKLPGSKSAGRVQSAALKLLADREAAIEAFQPRSLASVHALVCLGRPSPGRSGRTDTYSGHEQTRDDRRDAGDEGEEAREEEGNEGEGEGNDEEGEGRGCSARAARKAGSSQGDNGPQQVAVHLKLTVFKGKPFAASPSPTTASSSFVASFEPASEASQAAPPQFVAEAEETAGEATGNSPREASCMQGGDSREAEAGETGQAERPESTAEVDVDRARDDNERQEDAENAGDAEAVLEELMRMRFDRLDLVVSSSDLKPPSPFRTATLQQAASRLLGFSPATTMRLAQALYEGVSDLGGLITYMRTDSSSLSSSTRADIRSFIASSFSPSLLGNEEEEEHGSEKQAKGARRKTRETPLFAQEAHEAIRPTNIELNPEALRRRLAAGLPPQQRPTAAPARDSAGAPDAGKQPPESEENEGEATINAKSESLSNAHVALYELIWRRTVASQMASARRQSLRISLVSGPPREASASNETAEAQSSSGRRRSKRGVHTETESDDGAKEDATRKERRRERPEGEGNSETRFEAEICRTVFNGFLDVYAFAPSARDRAERDSEDEDDEAEDEDAARSEPSLPSSTADVFSFFDAYSPVSSRLNLRGFRAPSRAAITVPLSPSLFCHSSSSTSSSSPSASPSPSSEASLASLPTPWSPTSPVVSSSLPSSLASAGLPFSSSLQFYVSRKCTRPPPRYSEASLINTLERLGIGRPSTYASVLASLSDRCYVYPTASAWKRAQHGVSASSLGLASAGSASASRSPVGTAARQAARPRRRSLLAPSPRGRLVAAFLEASVPSFVNANFTANLEEALDSVAAGSDDWVRVVHAVWEGLNAKIAEAEKTHPKAVRDALEQTLARMIFGEARDREETGATDGERNKEGEPKDRDEDGGEPRREDETQGSPEEGGHRDSEVTKPRAGTEGDGGNPSDSSNEGNAKREAPVARQSCLDSPMVVASLPSPSASSPSSTSSLSPSLSSSVTSSPSSSASAVSSFASPRCPSCAEGVLKLRIHSRGIFVGCSAYPKCTYTQQVPPPQKREKDETSLAAES</sequence>
<dbReference type="eggNOG" id="KOG1956">
    <property type="taxonomic scope" value="Eukaryota"/>
</dbReference>
<feature type="region of interest" description="Disordered" evidence="10">
    <location>
        <begin position="675"/>
        <end position="721"/>
    </location>
</feature>
<keyword evidence="8" id="KW-0238">DNA-binding</keyword>
<dbReference type="SUPFAM" id="SSF56712">
    <property type="entry name" value="Prokaryotic type I DNA topoisomerase"/>
    <property type="match status" value="3"/>
</dbReference>
<keyword evidence="5" id="KW-0863">Zinc-finger</keyword>
<gene>
    <name evidence="14" type="ORF">BN1204_068360</name>
    <name evidence="13" type="ORF">NCLIV_068360</name>
</gene>
<dbReference type="PROSITE" id="PS50880">
    <property type="entry name" value="TOPRIM"/>
    <property type="match status" value="1"/>
</dbReference>
<evidence type="ECO:0000256" key="4">
    <source>
        <dbReference type="ARBA" id="ARBA00022723"/>
    </source>
</evidence>
<dbReference type="SMART" id="SM00437">
    <property type="entry name" value="TOP1Ac"/>
    <property type="match status" value="1"/>
</dbReference>
<keyword evidence="7" id="KW-0799">Topoisomerase</keyword>
<evidence type="ECO:0000256" key="10">
    <source>
        <dbReference type="SAM" id="MobiDB-lite"/>
    </source>
</evidence>
<evidence type="ECO:0000256" key="8">
    <source>
        <dbReference type="ARBA" id="ARBA00023125"/>
    </source>
</evidence>
<dbReference type="RefSeq" id="XP_003886437.1">
    <property type="nucleotide sequence ID" value="XM_003886388.1"/>
</dbReference>
<organism evidence="13 15">
    <name type="scientific">Neospora caninum (strain Liverpool)</name>
    <dbReference type="NCBI Taxonomy" id="572307"/>
    <lineage>
        <taxon>Eukaryota</taxon>
        <taxon>Sar</taxon>
        <taxon>Alveolata</taxon>
        <taxon>Apicomplexa</taxon>
        <taxon>Conoidasida</taxon>
        <taxon>Coccidia</taxon>
        <taxon>Eucoccidiorida</taxon>
        <taxon>Eimeriorina</taxon>
        <taxon>Sarcocystidae</taxon>
        <taxon>Neospora</taxon>
    </lineage>
</organism>
<feature type="region of interest" description="Disordered" evidence="10">
    <location>
        <begin position="91"/>
        <end position="110"/>
    </location>
</feature>
<dbReference type="InterPro" id="IPR013497">
    <property type="entry name" value="Topo_IA_cen"/>
</dbReference>
<keyword evidence="6" id="KW-0862">Zinc</keyword>
<feature type="region of interest" description="Disordered" evidence="10">
    <location>
        <begin position="337"/>
        <end position="457"/>
    </location>
</feature>
<feature type="region of interest" description="Disordered" evidence="10">
    <location>
        <begin position="526"/>
        <end position="564"/>
    </location>
</feature>
<evidence type="ECO:0000259" key="12">
    <source>
        <dbReference type="PROSITE" id="PS52039"/>
    </source>
</evidence>
<feature type="compositionally biased region" description="Basic and acidic residues" evidence="10">
    <location>
        <begin position="944"/>
        <end position="979"/>
    </location>
</feature>
<dbReference type="GO" id="GO:0008270">
    <property type="term" value="F:zinc ion binding"/>
    <property type="evidence" value="ECO:0007669"/>
    <property type="project" value="UniProtKB-KW"/>
</dbReference>
<feature type="compositionally biased region" description="Acidic residues" evidence="10">
    <location>
        <begin position="826"/>
        <end position="848"/>
    </location>
</feature>
<dbReference type="InterPro" id="IPR023406">
    <property type="entry name" value="Topo_IA_AS"/>
</dbReference>
<feature type="compositionally biased region" description="Basic and acidic residues" evidence="10">
    <location>
        <begin position="343"/>
        <end position="365"/>
    </location>
</feature>
<accession>F0VRR4</accession>
<reference evidence="14" key="4">
    <citation type="journal article" date="2015" name="PLoS ONE">
        <title>Comprehensive Evaluation of Toxoplasma gondii VEG and Neospora caninum LIV Genomes with Tachyzoite Stage Transcriptome and Proteome Defines Novel Transcript Features.</title>
        <authorList>
            <person name="Ramaprasad A."/>
            <person name="Mourier T."/>
            <person name="Naeem R."/>
            <person name="Malas T.B."/>
            <person name="Moussa E."/>
            <person name="Panigrahi A."/>
            <person name="Vermont S.J."/>
            <person name="Otto T.D."/>
            <person name="Wastling J."/>
            <person name="Pain A."/>
        </authorList>
    </citation>
    <scope>NUCLEOTIDE SEQUENCE</scope>
    <source>
        <strain evidence="14">Liverpool</strain>
    </source>
</reference>
<evidence type="ECO:0000256" key="5">
    <source>
        <dbReference type="ARBA" id="ARBA00022771"/>
    </source>
</evidence>
<reference evidence="13" key="2">
    <citation type="submission" date="2011-03" db="EMBL/GenBank/DDBJ databases">
        <title>Comparative genomics and transcriptomics of Neospora caninum and Toxoplasma gondii.</title>
        <authorList>
            <person name="Reid A.J."/>
            <person name="Sohal A."/>
            <person name="Harris D."/>
            <person name="Quail M."/>
            <person name="Sanders M."/>
            <person name="Berriman M."/>
            <person name="Wastling J.M."/>
            <person name="Pain A."/>
        </authorList>
    </citation>
    <scope>NUCLEOTIDE SEQUENCE</scope>
    <source>
        <strain evidence="13">Liverpool</strain>
    </source>
</reference>
<dbReference type="VEuPathDB" id="ToxoDB:NCLIV_068360"/>
<dbReference type="GO" id="GO:0003917">
    <property type="term" value="F:DNA topoisomerase type I (single strand cut, ATP-independent) activity"/>
    <property type="evidence" value="ECO:0007669"/>
    <property type="project" value="UniProtKB-EC"/>
</dbReference>
<dbReference type="InterPro" id="IPR003602">
    <property type="entry name" value="Topo_IA_DNA-bd_dom"/>
</dbReference>
<feature type="compositionally biased region" description="Basic and acidic residues" evidence="10">
    <location>
        <begin position="419"/>
        <end position="431"/>
    </location>
</feature>
<feature type="region of interest" description="Disordered" evidence="10">
    <location>
        <begin position="798"/>
        <end position="872"/>
    </location>
</feature>
<feature type="region of interest" description="Disordered" evidence="10">
    <location>
        <begin position="885"/>
        <end position="986"/>
    </location>
</feature>
<dbReference type="Gene3D" id="2.70.20.10">
    <property type="entry name" value="Topoisomerase I, domain 3"/>
    <property type="match status" value="3"/>
</dbReference>
<dbReference type="Pfam" id="PF01396">
    <property type="entry name" value="Zn_ribbon_Top1"/>
    <property type="match status" value="1"/>
</dbReference>
<feature type="compositionally biased region" description="Low complexity" evidence="10">
    <location>
        <begin position="394"/>
        <end position="404"/>
    </location>
</feature>
<dbReference type="PROSITE" id="PS52039">
    <property type="entry name" value="TOPO_IA_2"/>
    <property type="match status" value="1"/>
</dbReference>
<dbReference type="EMBL" id="LN714487">
    <property type="protein sequence ID" value="CEL71170.1"/>
    <property type="molecule type" value="Genomic_DNA"/>
</dbReference>
<feature type="region of interest" description="Disordered" evidence="10">
    <location>
        <begin position="1"/>
        <end position="20"/>
    </location>
</feature>
<dbReference type="PANTHER" id="PTHR42785:SF1">
    <property type="entry name" value="DNA TOPOISOMERASE"/>
    <property type="match status" value="1"/>
</dbReference>
<dbReference type="SMART" id="SM00436">
    <property type="entry name" value="TOP1Bc"/>
    <property type="match status" value="1"/>
</dbReference>
<dbReference type="Gene3D" id="1.10.460.10">
    <property type="entry name" value="Topoisomerase I, domain 2"/>
    <property type="match status" value="2"/>
</dbReference>
<dbReference type="OMA" id="AWHIVAS"/>
<feature type="compositionally biased region" description="Acidic residues" evidence="10">
    <location>
        <begin position="1308"/>
        <end position="1320"/>
    </location>
</feature>
<dbReference type="SMART" id="SM00493">
    <property type="entry name" value="TOPRIM"/>
    <property type="match status" value="1"/>
</dbReference>
<dbReference type="Gene3D" id="3.30.65.10">
    <property type="entry name" value="Bacterial Topoisomerase I, domain 1"/>
    <property type="match status" value="1"/>
</dbReference>
<protein>
    <recommendedName>
        <fullName evidence="3">DNA topoisomerase</fullName>
        <ecNumber evidence="3">5.6.2.1</ecNumber>
    </recommendedName>
</protein>
<dbReference type="GO" id="GO:0005694">
    <property type="term" value="C:chromosome"/>
    <property type="evidence" value="ECO:0007669"/>
    <property type="project" value="InterPro"/>
</dbReference>
<dbReference type="Proteomes" id="UP000007494">
    <property type="component" value="Chromosome XII"/>
</dbReference>
<dbReference type="GeneID" id="13445635"/>
<evidence type="ECO:0000256" key="7">
    <source>
        <dbReference type="ARBA" id="ARBA00023029"/>
    </source>
</evidence>
<feature type="compositionally biased region" description="Basic and acidic residues" evidence="10">
    <location>
        <begin position="1652"/>
        <end position="1667"/>
    </location>
</feature>
<feature type="region of interest" description="Disordered" evidence="10">
    <location>
        <begin position="1084"/>
        <end position="1127"/>
    </location>
</feature>
<dbReference type="EC" id="5.6.2.1" evidence="3"/>
<evidence type="ECO:0000313" key="14">
    <source>
        <dbReference type="EMBL" id="CEL71170.1"/>
    </source>
</evidence>
<feature type="compositionally biased region" description="Low complexity" evidence="10">
    <location>
        <begin position="527"/>
        <end position="540"/>
    </location>
</feature>
<comment type="similarity">
    <text evidence="2">Belongs to the type IA topoisomerase family.</text>
</comment>
<dbReference type="InterPro" id="IPR013824">
    <property type="entry name" value="Topo_IA_cen_sub1"/>
</dbReference>
<feature type="compositionally biased region" description="Low complexity" evidence="10">
    <location>
        <begin position="1141"/>
        <end position="1152"/>
    </location>
</feature>
<feature type="region of interest" description="Disordered" evidence="10">
    <location>
        <begin position="1609"/>
        <end position="1744"/>
    </location>
</feature>
<dbReference type="PANTHER" id="PTHR42785">
    <property type="entry name" value="DNA TOPOISOMERASE, TYPE IA, CORE"/>
    <property type="match status" value="1"/>
</dbReference>
<feature type="compositionally biased region" description="Low complexity" evidence="10">
    <location>
        <begin position="886"/>
        <end position="920"/>
    </location>
</feature>
<dbReference type="Pfam" id="PF01131">
    <property type="entry name" value="Topoisom_bac"/>
    <property type="match status" value="3"/>
</dbReference>
<dbReference type="GO" id="GO:0006265">
    <property type="term" value="P:DNA topological change"/>
    <property type="evidence" value="ECO:0007669"/>
    <property type="project" value="InterPro"/>
</dbReference>
<reference evidence="15" key="3">
    <citation type="journal article" date="2012" name="PLoS Pathog.">
        <title>Comparative genomics of the apicomplexan parasites Toxoplasma gondii and Neospora caninum: Coccidia differing in host range and transmission strategy.</title>
        <authorList>
            <person name="Reid A.J."/>
            <person name="Vermont S.J."/>
            <person name="Cotton J.A."/>
            <person name="Harris D."/>
            <person name="Hill-Cawthorne G.A."/>
            <person name="Konen-Waisman S."/>
            <person name="Latham S.M."/>
            <person name="Mourier T."/>
            <person name="Norton R."/>
            <person name="Quail M.A."/>
            <person name="Sanders M."/>
            <person name="Shanmugam D."/>
            <person name="Sohal A."/>
            <person name="Wasmuth J.D."/>
            <person name="Brunk B."/>
            <person name="Grigg M.E."/>
            <person name="Howard J.C."/>
            <person name="Parkinson J."/>
            <person name="Roos D.S."/>
            <person name="Trees A.J."/>
            <person name="Berriman M."/>
            <person name="Pain A."/>
            <person name="Wastling J.M."/>
        </authorList>
    </citation>
    <scope>NUCLEOTIDE SEQUENCE [LARGE SCALE GENOMIC DNA]</scope>
    <source>
        <strain evidence="15">Liverpool</strain>
    </source>
</reference>
<dbReference type="GO" id="GO:0003677">
    <property type="term" value="F:DNA binding"/>
    <property type="evidence" value="ECO:0007669"/>
    <property type="project" value="UniProtKB-KW"/>
</dbReference>
<evidence type="ECO:0000256" key="2">
    <source>
        <dbReference type="ARBA" id="ARBA00009446"/>
    </source>
</evidence>
<feature type="compositionally biased region" description="Polar residues" evidence="10">
    <location>
        <begin position="862"/>
        <end position="871"/>
    </location>
</feature>
<feature type="compositionally biased region" description="Basic residues" evidence="10">
    <location>
        <begin position="405"/>
        <end position="417"/>
    </location>
</feature>
<comment type="catalytic activity">
    <reaction evidence="1">
        <text>ATP-independent breakage of single-stranded DNA, followed by passage and rejoining.</text>
        <dbReference type="EC" id="5.6.2.1"/>
    </reaction>
</comment>
<feature type="compositionally biased region" description="Basic and acidic residues" evidence="10">
    <location>
        <begin position="283"/>
        <end position="314"/>
    </location>
</feature>
<dbReference type="InterPro" id="IPR013498">
    <property type="entry name" value="Topo_IA_Znf"/>
</dbReference>
<feature type="compositionally biased region" description="Polar residues" evidence="10">
    <location>
        <begin position="273"/>
        <end position="282"/>
    </location>
</feature>
<evidence type="ECO:0000256" key="9">
    <source>
        <dbReference type="ARBA" id="ARBA00023235"/>
    </source>
</evidence>
<dbReference type="SUPFAM" id="SSF57783">
    <property type="entry name" value="Zinc beta-ribbon"/>
    <property type="match status" value="1"/>
</dbReference>
<proteinExistence type="inferred from homology"/>
<feature type="region of interest" description="Disordered" evidence="10">
    <location>
        <begin position="1301"/>
        <end position="1329"/>
    </location>
</feature>
<feature type="region of interest" description="Disordered" evidence="10">
    <location>
        <begin position="1501"/>
        <end position="1526"/>
    </location>
</feature>
<dbReference type="Gene3D" id="3.40.50.140">
    <property type="match status" value="1"/>
</dbReference>
<evidence type="ECO:0000256" key="6">
    <source>
        <dbReference type="ARBA" id="ARBA00022833"/>
    </source>
</evidence>
<evidence type="ECO:0000256" key="1">
    <source>
        <dbReference type="ARBA" id="ARBA00000213"/>
    </source>
</evidence>
<feature type="region of interest" description="Disordered" evidence="10">
    <location>
        <begin position="1773"/>
        <end position="1795"/>
    </location>
</feature>
<keyword evidence="15" id="KW-1185">Reference proteome</keyword>
<evidence type="ECO:0000313" key="13">
    <source>
        <dbReference type="EMBL" id="CBZ56412.1"/>
    </source>
</evidence>
<evidence type="ECO:0000256" key="3">
    <source>
        <dbReference type="ARBA" id="ARBA00012891"/>
    </source>
</evidence>
<feature type="compositionally biased region" description="Polar residues" evidence="10">
    <location>
        <begin position="1224"/>
        <end position="1233"/>
    </location>
</feature>
<dbReference type="InParanoid" id="F0VRR4"/>
<feature type="domain" description="Topo IA-type catalytic" evidence="12">
    <location>
        <begin position="727"/>
        <end position="1585"/>
    </location>
</feature>
<name>F0VRR4_NEOCL</name>